<name>A0ABM5KYN4_DIAVI</name>
<feature type="coiled-coil region" evidence="6">
    <location>
        <begin position="224"/>
        <end position="263"/>
    </location>
</feature>
<keyword evidence="3" id="KW-0805">Transcription regulation</keyword>
<evidence type="ECO:0000256" key="6">
    <source>
        <dbReference type="SAM" id="Coils"/>
    </source>
</evidence>
<comment type="function">
    <text evidence="5">Involved in transvection phenomena (= synapsis-dependent gene expression), where the synaptic pairing of chromosomes carrying genes with which zeste interacts influences the expression of these genes. Zeste binds to DNA and stimulates transcription from a nearby promoter.</text>
</comment>
<reference evidence="8" key="1">
    <citation type="submission" date="2025-05" db="UniProtKB">
        <authorList>
            <consortium name="EnsemblMetazoa"/>
        </authorList>
    </citation>
    <scope>IDENTIFICATION</scope>
</reference>
<evidence type="ECO:0000256" key="2">
    <source>
        <dbReference type="ARBA" id="ARBA00016807"/>
    </source>
</evidence>
<organism evidence="8 9">
    <name type="scientific">Diabrotica virgifera virgifera</name>
    <name type="common">western corn rootworm</name>
    <dbReference type="NCBI Taxonomy" id="50390"/>
    <lineage>
        <taxon>Eukaryota</taxon>
        <taxon>Metazoa</taxon>
        <taxon>Ecdysozoa</taxon>
        <taxon>Arthropoda</taxon>
        <taxon>Hexapoda</taxon>
        <taxon>Insecta</taxon>
        <taxon>Pterygota</taxon>
        <taxon>Neoptera</taxon>
        <taxon>Endopterygota</taxon>
        <taxon>Coleoptera</taxon>
        <taxon>Polyphaga</taxon>
        <taxon>Cucujiformia</taxon>
        <taxon>Chrysomeloidea</taxon>
        <taxon>Chrysomelidae</taxon>
        <taxon>Galerucinae</taxon>
        <taxon>Diabroticina</taxon>
        <taxon>Diabroticites</taxon>
        <taxon>Diabrotica</taxon>
    </lineage>
</organism>
<feature type="domain" description="Myb/SANT-like DNA-binding" evidence="7">
    <location>
        <begin position="6"/>
        <end position="82"/>
    </location>
</feature>
<proteinExistence type="predicted"/>
<evidence type="ECO:0000313" key="8">
    <source>
        <dbReference type="EnsemblMetazoa" id="XP_050515303.1"/>
    </source>
</evidence>
<keyword evidence="4" id="KW-0804">Transcription</keyword>
<dbReference type="GeneID" id="126890429"/>
<dbReference type="InterPro" id="IPR028002">
    <property type="entry name" value="Myb_DNA-bind_5"/>
</dbReference>
<evidence type="ECO:0000313" key="9">
    <source>
        <dbReference type="Proteomes" id="UP001652700"/>
    </source>
</evidence>
<evidence type="ECO:0000256" key="4">
    <source>
        <dbReference type="ARBA" id="ARBA00023163"/>
    </source>
</evidence>
<evidence type="ECO:0000256" key="5">
    <source>
        <dbReference type="ARBA" id="ARBA00025466"/>
    </source>
</evidence>
<keyword evidence="6" id="KW-0175">Coiled coil</keyword>
<evidence type="ECO:0000259" key="7">
    <source>
        <dbReference type="Pfam" id="PF13873"/>
    </source>
</evidence>
<sequence>MATPSKKKTSPEQLNHMAEFVTQNKILVHGKTKPSEASNKTMEKLWDELTLTLNSMGCGPSKTKMQWKKTFIDWKSHTKKKARDAIRCQNRTGGGDEVAKKLTPAEEKLMAAISYISVTGTEVIELGLNDEVVAEDVNPPDIDMDVSFTVGDDDFLEPTAEGSSLSRVIKIQNVEPSSKKKTIKDKSSNLQKAAESFMTGQKETAEMINKLLDTAAKAEGDHQWREREQRLKEFELNIRLLEAQNEAKKLELMEREIRMKERELGIEDTEIQNGSYNNFTMHRIF</sequence>
<dbReference type="EnsemblMetazoa" id="XM_050659346.1">
    <property type="protein sequence ID" value="XP_050515303.1"/>
    <property type="gene ID" value="LOC126890429"/>
</dbReference>
<evidence type="ECO:0000256" key="1">
    <source>
        <dbReference type="ARBA" id="ARBA00011764"/>
    </source>
</evidence>
<accession>A0ABM5KYN4</accession>
<dbReference type="RefSeq" id="XP_050515303.1">
    <property type="nucleotide sequence ID" value="XM_050659346.1"/>
</dbReference>
<protein>
    <recommendedName>
        <fullName evidence="2">Regulatory protein zeste</fullName>
    </recommendedName>
</protein>
<dbReference type="Pfam" id="PF13873">
    <property type="entry name" value="Myb_DNA-bind_5"/>
    <property type="match status" value="1"/>
</dbReference>
<comment type="subunit">
    <text evidence="1">Self-associates forming complexes of several hundred monomers.</text>
</comment>
<evidence type="ECO:0000256" key="3">
    <source>
        <dbReference type="ARBA" id="ARBA00023015"/>
    </source>
</evidence>
<dbReference type="Proteomes" id="UP001652700">
    <property type="component" value="Unplaced"/>
</dbReference>
<keyword evidence="9" id="KW-1185">Reference proteome</keyword>